<proteinExistence type="inferred from homology"/>
<keyword evidence="4 7" id="KW-0547">Nucleotide-binding</keyword>
<evidence type="ECO:0000256" key="5">
    <source>
        <dbReference type="ARBA" id="ARBA00022840"/>
    </source>
</evidence>
<evidence type="ECO:0000256" key="2">
    <source>
        <dbReference type="ARBA" id="ARBA00022598"/>
    </source>
</evidence>
<comment type="catalytic activity">
    <reaction evidence="6 7">
        <text>cytidine(34) in tRNA(Ile2) + L-lysine + ATP = lysidine(34) in tRNA(Ile2) + AMP + diphosphate + H(+)</text>
        <dbReference type="Rhea" id="RHEA:43744"/>
        <dbReference type="Rhea" id="RHEA-COMP:10625"/>
        <dbReference type="Rhea" id="RHEA-COMP:10670"/>
        <dbReference type="ChEBI" id="CHEBI:15378"/>
        <dbReference type="ChEBI" id="CHEBI:30616"/>
        <dbReference type="ChEBI" id="CHEBI:32551"/>
        <dbReference type="ChEBI" id="CHEBI:33019"/>
        <dbReference type="ChEBI" id="CHEBI:82748"/>
        <dbReference type="ChEBI" id="CHEBI:83665"/>
        <dbReference type="ChEBI" id="CHEBI:456215"/>
        <dbReference type="EC" id="6.3.4.19"/>
    </reaction>
</comment>
<dbReference type="InterPro" id="IPR012094">
    <property type="entry name" value="tRNA_Ile_lys_synt"/>
</dbReference>
<evidence type="ECO:0000256" key="3">
    <source>
        <dbReference type="ARBA" id="ARBA00022694"/>
    </source>
</evidence>
<keyword evidence="11" id="KW-1185">Reference proteome</keyword>
<dbReference type="HAMAP" id="MF_01161">
    <property type="entry name" value="tRNA_Ile_lys_synt"/>
    <property type="match status" value="1"/>
</dbReference>
<name>A0A1G6IIY6_9ACTN</name>
<dbReference type="Gene3D" id="3.40.50.620">
    <property type="entry name" value="HUPs"/>
    <property type="match status" value="1"/>
</dbReference>
<dbReference type="AlphaFoldDB" id="A0A1G6IIY6"/>
<dbReference type="GO" id="GO:0005524">
    <property type="term" value="F:ATP binding"/>
    <property type="evidence" value="ECO:0007669"/>
    <property type="project" value="UniProtKB-UniRule"/>
</dbReference>
<evidence type="ECO:0000259" key="9">
    <source>
        <dbReference type="Pfam" id="PF09179"/>
    </source>
</evidence>
<dbReference type="Gene3D" id="1.20.59.20">
    <property type="match status" value="1"/>
</dbReference>
<evidence type="ECO:0000256" key="7">
    <source>
        <dbReference type="HAMAP-Rule" id="MF_01161"/>
    </source>
</evidence>
<accession>A0A1G6IIY6</accession>
<dbReference type="EC" id="6.3.4.19" evidence="7"/>
<comment type="subcellular location">
    <subcellularLocation>
        <location evidence="7">Cytoplasm</location>
    </subcellularLocation>
</comment>
<evidence type="ECO:0000313" key="10">
    <source>
        <dbReference type="EMBL" id="SDC06487.1"/>
    </source>
</evidence>
<dbReference type="InterPro" id="IPR014729">
    <property type="entry name" value="Rossmann-like_a/b/a_fold"/>
</dbReference>
<evidence type="ECO:0000259" key="8">
    <source>
        <dbReference type="Pfam" id="PF01171"/>
    </source>
</evidence>
<dbReference type="OrthoDB" id="5244702at2"/>
<keyword evidence="2 7" id="KW-0436">Ligase</keyword>
<feature type="domain" description="tRNA(Ile)-lysidine synthase substrate-binding" evidence="9">
    <location>
        <begin position="272"/>
        <end position="336"/>
    </location>
</feature>
<dbReference type="RefSeq" id="WP_092613800.1">
    <property type="nucleotide sequence ID" value="NZ_FMYF01000017.1"/>
</dbReference>
<dbReference type="SUPFAM" id="SSF82829">
    <property type="entry name" value="MesJ substrate recognition domain-like"/>
    <property type="match status" value="1"/>
</dbReference>
<gene>
    <name evidence="7" type="primary">tilS</name>
    <name evidence="10" type="ORF">GA0111570_11718</name>
</gene>
<comment type="function">
    <text evidence="7">Ligates lysine onto the cytidine present at position 34 of the AUA codon-specific tRNA(Ile) that contains the anticodon CAU, in an ATP-dependent manner. Cytidine is converted to lysidine, thus changing the amino acid specificity of the tRNA from methionine to isoleucine.</text>
</comment>
<feature type="domain" description="tRNA(Ile)-lysidine/2-thiocytidine synthase N-terminal" evidence="8">
    <location>
        <begin position="32"/>
        <end position="216"/>
    </location>
</feature>
<protein>
    <recommendedName>
        <fullName evidence="7">tRNA(Ile)-lysidine synthase</fullName>
        <ecNumber evidence="7">6.3.4.19</ecNumber>
    </recommendedName>
    <alternativeName>
        <fullName evidence="7">tRNA(Ile)-2-lysyl-cytidine synthase</fullName>
    </alternativeName>
    <alternativeName>
        <fullName evidence="7">tRNA(Ile)-lysidine synthetase</fullName>
    </alternativeName>
</protein>
<dbReference type="GO" id="GO:0032267">
    <property type="term" value="F:tRNA(Ile)-lysidine synthase activity"/>
    <property type="evidence" value="ECO:0007669"/>
    <property type="project" value="UniProtKB-EC"/>
</dbReference>
<dbReference type="STRING" id="1577474.GA0111570_11718"/>
<dbReference type="Pfam" id="PF01171">
    <property type="entry name" value="ATP_bind_3"/>
    <property type="match status" value="1"/>
</dbReference>
<dbReference type="CDD" id="cd01992">
    <property type="entry name" value="TilS_N"/>
    <property type="match status" value="1"/>
</dbReference>
<keyword evidence="1 7" id="KW-0963">Cytoplasm</keyword>
<dbReference type="GO" id="GO:0006400">
    <property type="term" value="P:tRNA modification"/>
    <property type="evidence" value="ECO:0007669"/>
    <property type="project" value="UniProtKB-UniRule"/>
</dbReference>
<organism evidence="10 11">
    <name type="scientific">Raineyella antarctica</name>
    <dbReference type="NCBI Taxonomy" id="1577474"/>
    <lineage>
        <taxon>Bacteria</taxon>
        <taxon>Bacillati</taxon>
        <taxon>Actinomycetota</taxon>
        <taxon>Actinomycetes</taxon>
        <taxon>Propionibacteriales</taxon>
        <taxon>Propionibacteriaceae</taxon>
        <taxon>Raineyella</taxon>
    </lineage>
</organism>
<dbReference type="GO" id="GO:0005737">
    <property type="term" value="C:cytoplasm"/>
    <property type="evidence" value="ECO:0007669"/>
    <property type="project" value="UniProtKB-SubCell"/>
</dbReference>
<dbReference type="EMBL" id="FMYF01000017">
    <property type="protein sequence ID" value="SDC06487.1"/>
    <property type="molecule type" value="Genomic_DNA"/>
</dbReference>
<comment type="similarity">
    <text evidence="7">Belongs to the tRNA(Ile)-lysidine synthase family.</text>
</comment>
<evidence type="ECO:0000313" key="11">
    <source>
        <dbReference type="Proteomes" id="UP000199086"/>
    </source>
</evidence>
<keyword evidence="5 7" id="KW-0067">ATP-binding</keyword>
<keyword evidence="3 7" id="KW-0819">tRNA processing</keyword>
<dbReference type="InterPro" id="IPR011063">
    <property type="entry name" value="TilS/TtcA_N"/>
</dbReference>
<feature type="binding site" evidence="7">
    <location>
        <begin position="37"/>
        <end position="42"/>
    </location>
    <ligand>
        <name>ATP</name>
        <dbReference type="ChEBI" id="CHEBI:30616"/>
    </ligand>
</feature>
<evidence type="ECO:0000256" key="6">
    <source>
        <dbReference type="ARBA" id="ARBA00048539"/>
    </source>
</evidence>
<reference evidence="10 11" key="1">
    <citation type="submission" date="2016-06" db="EMBL/GenBank/DDBJ databases">
        <authorList>
            <person name="Olsen C.W."/>
            <person name="Carey S."/>
            <person name="Hinshaw L."/>
            <person name="Karasin A.I."/>
        </authorList>
    </citation>
    <scope>NUCLEOTIDE SEQUENCE [LARGE SCALE GENOMIC DNA]</scope>
    <source>
        <strain evidence="10 11">LZ-22</strain>
    </source>
</reference>
<dbReference type="InterPro" id="IPR012795">
    <property type="entry name" value="tRNA_Ile_lys_synt_N"/>
</dbReference>
<dbReference type="PANTHER" id="PTHR43033">
    <property type="entry name" value="TRNA(ILE)-LYSIDINE SYNTHASE-RELATED"/>
    <property type="match status" value="1"/>
</dbReference>
<evidence type="ECO:0000256" key="1">
    <source>
        <dbReference type="ARBA" id="ARBA00022490"/>
    </source>
</evidence>
<evidence type="ECO:0000256" key="4">
    <source>
        <dbReference type="ARBA" id="ARBA00022741"/>
    </source>
</evidence>
<dbReference type="Proteomes" id="UP000199086">
    <property type="component" value="Unassembled WGS sequence"/>
</dbReference>
<dbReference type="Pfam" id="PF09179">
    <property type="entry name" value="TilS"/>
    <property type="match status" value="1"/>
</dbReference>
<dbReference type="PANTHER" id="PTHR43033:SF1">
    <property type="entry name" value="TRNA(ILE)-LYSIDINE SYNTHASE-RELATED"/>
    <property type="match status" value="1"/>
</dbReference>
<comment type="domain">
    <text evidence="7">The N-terminal region contains the highly conserved SGGXDS motif, predicted to be a P-loop motif involved in ATP binding.</text>
</comment>
<sequence>MARHALGPATLAVVQALEGAWRDPERDPDGSWLVGCSGGPDSLALALGAYEACRRAGALSRLGAVVVDHDLQQGSAAVAATARDRLLAIGYPSEAVRVVRVVVDPEQARELGIEAAARNARYAAFEQVAAEAPVETEVLLGHTRDDQAETVLLGIVRGSGMRSLAGIAPRRGPYVRPLLDLARADLRACCAENDLAWWEDPANADERYARVRVRHRVLPVLAESFGGDGAVSAALARTAALARVDADFLDALAEAAEEDAVVPATERAGDELDCTELAFLPEALRTRVVRRWLVGHGSREPGAVHVAAVCALVTHWHGQKGVDVPGLRVVREEGHLRATGAPRDGDRGPA</sequence>
<dbReference type="SUPFAM" id="SSF52402">
    <property type="entry name" value="Adenine nucleotide alpha hydrolases-like"/>
    <property type="match status" value="1"/>
</dbReference>
<dbReference type="InterPro" id="IPR015262">
    <property type="entry name" value="tRNA_Ile_lys_synt_subst-bd"/>
</dbReference>
<dbReference type="NCBIfam" id="TIGR02432">
    <property type="entry name" value="lysidine_TilS_N"/>
    <property type="match status" value="1"/>
</dbReference>